<gene>
    <name evidence="8" type="ORF">J5N97_014672</name>
</gene>
<comment type="caution">
    <text evidence="8">The sequence shown here is derived from an EMBL/GenBank/DDBJ whole genome shotgun (WGS) entry which is preliminary data.</text>
</comment>
<evidence type="ECO:0000259" key="7">
    <source>
        <dbReference type="PROSITE" id="PS50811"/>
    </source>
</evidence>
<evidence type="ECO:0000256" key="4">
    <source>
        <dbReference type="ARBA" id="ARBA00023163"/>
    </source>
</evidence>
<organism evidence="8 9">
    <name type="scientific">Dioscorea zingiberensis</name>
    <dbReference type="NCBI Taxonomy" id="325984"/>
    <lineage>
        <taxon>Eukaryota</taxon>
        <taxon>Viridiplantae</taxon>
        <taxon>Streptophyta</taxon>
        <taxon>Embryophyta</taxon>
        <taxon>Tracheophyta</taxon>
        <taxon>Spermatophyta</taxon>
        <taxon>Magnoliopsida</taxon>
        <taxon>Liliopsida</taxon>
        <taxon>Dioscoreales</taxon>
        <taxon>Dioscoreaceae</taxon>
        <taxon>Dioscorea</taxon>
    </lineage>
</organism>
<dbReference type="OrthoDB" id="684963at2759"/>
<reference evidence="8" key="2">
    <citation type="journal article" date="2022" name="Hortic Res">
        <title>The genome of Dioscorea zingiberensis sheds light on the biosynthesis, origin and evolution of the medicinally important diosgenin saponins.</title>
        <authorList>
            <person name="Li Y."/>
            <person name="Tan C."/>
            <person name="Li Z."/>
            <person name="Guo J."/>
            <person name="Li S."/>
            <person name="Chen X."/>
            <person name="Wang C."/>
            <person name="Dai X."/>
            <person name="Yang H."/>
            <person name="Song W."/>
            <person name="Hou L."/>
            <person name="Xu J."/>
            <person name="Tong Z."/>
            <person name="Xu A."/>
            <person name="Yuan X."/>
            <person name="Wang W."/>
            <person name="Yang Q."/>
            <person name="Chen L."/>
            <person name="Sun Z."/>
            <person name="Wang K."/>
            <person name="Pan B."/>
            <person name="Chen J."/>
            <person name="Bao Y."/>
            <person name="Liu F."/>
            <person name="Qi X."/>
            <person name="Gang D.R."/>
            <person name="Wen J."/>
            <person name="Li J."/>
        </authorList>
    </citation>
    <scope>NUCLEOTIDE SEQUENCE</scope>
    <source>
        <strain evidence="8">Dzin_1.0</strain>
    </source>
</reference>
<dbReference type="GO" id="GO:0003700">
    <property type="term" value="F:DNA-binding transcription factor activity"/>
    <property type="evidence" value="ECO:0007669"/>
    <property type="project" value="InterPro"/>
</dbReference>
<dbReference type="GO" id="GO:0005634">
    <property type="term" value="C:nucleus"/>
    <property type="evidence" value="ECO:0007669"/>
    <property type="project" value="UniProtKB-SubCell"/>
</dbReference>
<dbReference type="SMART" id="SM00774">
    <property type="entry name" value="WRKY"/>
    <property type="match status" value="1"/>
</dbReference>
<dbReference type="PANTHER" id="PTHR32096:SF146">
    <property type="entry name" value="WRKY TRANSCRIPTION FACTOR 19-RELATED"/>
    <property type="match status" value="1"/>
</dbReference>
<dbReference type="GO" id="GO:0000976">
    <property type="term" value="F:transcription cis-regulatory region binding"/>
    <property type="evidence" value="ECO:0007669"/>
    <property type="project" value="TreeGrafter"/>
</dbReference>
<accession>A0A9D5CTW4</accession>
<name>A0A9D5CTW4_9LILI</name>
<dbReference type="Pfam" id="PF03106">
    <property type="entry name" value="WRKY"/>
    <property type="match status" value="1"/>
</dbReference>
<protein>
    <recommendedName>
        <fullName evidence="7">WRKY domain-containing protein</fullName>
    </recommendedName>
</protein>
<dbReference type="EMBL" id="JAGGNH010000003">
    <property type="protein sequence ID" value="KAJ0979198.1"/>
    <property type="molecule type" value="Genomic_DNA"/>
</dbReference>
<reference evidence="8" key="1">
    <citation type="submission" date="2021-03" db="EMBL/GenBank/DDBJ databases">
        <authorList>
            <person name="Li Z."/>
            <person name="Yang C."/>
        </authorList>
    </citation>
    <scope>NUCLEOTIDE SEQUENCE</scope>
    <source>
        <strain evidence="8">Dzin_1.0</strain>
        <tissue evidence="8">Leaf</tissue>
    </source>
</reference>
<evidence type="ECO:0000256" key="5">
    <source>
        <dbReference type="ARBA" id="ARBA00023242"/>
    </source>
</evidence>
<keyword evidence="9" id="KW-1185">Reference proteome</keyword>
<feature type="domain" description="WRKY" evidence="7">
    <location>
        <begin position="173"/>
        <end position="241"/>
    </location>
</feature>
<dbReference type="Proteomes" id="UP001085076">
    <property type="component" value="Miscellaneous, Linkage group lg03"/>
</dbReference>
<dbReference type="SUPFAM" id="SSF118290">
    <property type="entry name" value="WRKY DNA-binding domain"/>
    <property type="match status" value="1"/>
</dbReference>
<evidence type="ECO:0000313" key="8">
    <source>
        <dbReference type="EMBL" id="KAJ0979198.1"/>
    </source>
</evidence>
<dbReference type="AlphaFoldDB" id="A0A9D5CTW4"/>
<evidence type="ECO:0000256" key="6">
    <source>
        <dbReference type="SAM" id="MobiDB-lite"/>
    </source>
</evidence>
<dbReference type="PROSITE" id="PS50811">
    <property type="entry name" value="WRKY"/>
    <property type="match status" value="1"/>
</dbReference>
<keyword evidence="2" id="KW-0805">Transcription regulation</keyword>
<dbReference type="InterPro" id="IPR044810">
    <property type="entry name" value="WRKY_plant"/>
</dbReference>
<keyword evidence="5" id="KW-0539">Nucleus</keyword>
<dbReference type="InterPro" id="IPR036576">
    <property type="entry name" value="WRKY_dom_sf"/>
</dbReference>
<dbReference type="PANTHER" id="PTHR32096">
    <property type="entry name" value="WRKY TRANSCRIPTION FACTOR 30-RELATED-RELATED"/>
    <property type="match status" value="1"/>
</dbReference>
<dbReference type="InterPro" id="IPR003657">
    <property type="entry name" value="WRKY_dom"/>
</dbReference>
<sequence>MDDILAHVLHGCKLAGDIEAGLAALASQPQHLLSSCEEVVDAFTKAINCLSSQTSQHLVFGPRLDLTMGEGSSSHEFMQAMDFMHAGGLGHENEIGGLGGGAQSLGMVVTTTTSRSTGMIEFGGSGYPSSQPAALALGGGGISGEPSGQRPSRKRKDSEGARTVRVPAPRTGNTESPPDDGYTWRKYGQKDILGSKFPRSYFRCTHKNFYGCEAKKQVQRLNEDPFTYEVTYCGDHSCQTSTSPLIIPSISPPHSDSPVAGTTLTPATSLSTSINLGSWFSREVESSDHRIPAVPSSEPPAGDYPLADFADVMFNYSGSSGSSMDAIFPSKQDDPWKGKDQV</sequence>
<keyword evidence="3" id="KW-0238">DNA-binding</keyword>
<proteinExistence type="predicted"/>
<comment type="subcellular location">
    <subcellularLocation>
        <location evidence="1">Nucleus</location>
    </subcellularLocation>
</comment>
<evidence type="ECO:0000256" key="2">
    <source>
        <dbReference type="ARBA" id="ARBA00023015"/>
    </source>
</evidence>
<evidence type="ECO:0000256" key="1">
    <source>
        <dbReference type="ARBA" id="ARBA00004123"/>
    </source>
</evidence>
<feature type="region of interest" description="Disordered" evidence="6">
    <location>
        <begin position="133"/>
        <end position="183"/>
    </location>
</feature>
<keyword evidence="4" id="KW-0804">Transcription</keyword>
<dbReference type="Gene3D" id="2.20.25.80">
    <property type="entry name" value="WRKY domain"/>
    <property type="match status" value="1"/>
</dbReference>
<evidence type="ECO:0000256" key="3">
    <source>
        <dbReference type="ARBA" id="ARBA00023125"/>
    </source>
</evidence>
<evidence type="ECO:0000313" key="9">
    <source>
        <dbReference type="Proteomes" id="UP001085076"/>
    </source>
</evidence>